<name>A0AAV2NQ95_9HYME</name>
<evidence type="ECO:0000313" key="2">
    <source>
        <dbReference type="Proteomes" id="UP001497644"/>
    </source>
</evidence>
<keyword evidence="2" id="KW-1185">Reference proteome</keyword>
<accession>A0AAV2NQ95</accession>
<dbReference type="Proteomes" id="UP001497644">
    <property type="component" value="Chromosome 3"/>
</dbReference>
<gene>
    <name evidence="1" type="ORF">LPLAT_LOCUS7513</name>
</gene>
<reference evidence="1" key="1">
    <citation type="submission" date="2024-04" db="EMBL/GenBank/DDBJ databases">
        <authorList>
            <consortium name="Molecular Ecology Group"/>
        </authorList>
    </citation>
    <scope>NUCLEOTIDE SEQUENCE</scope>
</reference>
<dbReference type="AlphaFoldDB" id="A0AAV2NQ95"/>
<organism evidence="1 2">
    <name type="scientific">Lasius platythorax</name>
    <dbReference type="NCBI Taxonomy" id="488582"/>
    <lineage>
        <taxon>Eukaryota</taxon>
        <taxon>Metazoa</taxon>
        <taxon>Ecdysozoa</taxon>
        <taxon>Arthropoda</taxon>
        <taxon>Hexapoda</taxon>
        <taxon>Insecta</taxon>
        <taxon>Pterygota</taxon>
        <taxon>Neoptera</taxon>
        <taxon>Endopterygota</taxon>
        <taxon>Hymenoptera</taxon>
        <taxon>Apocrita</taxon>
        <taxon>Aculeata</taxon>
        <taxon>Formicoidea</taxon>
        <taxon>Formicidae</taxon>
        <taxon>Formicinae</taxon>
        <taxon>Lasius</taxon>
        <taxon>Lasius</taxon>
    </lineage>
</organism>
<sequence length="133" mass="14400">MTVKETIGWDGRGNAIGEVGARRRLVPIQERWGPSSGMLRALARPRKTSQETPLVFPAGETTDTDALAHAHPGGLLAAPILAKGGQSSWKGTRRRAMERDEREGAPLDVCYLPVLRAAEAPTGQSVYRQRSCP</sequence>
<evidence type="ECO:0000313" key="1">
    <source>
        <dbReference type="EMBL" id="CAL1681500.1"/>
    </source>
</evidence>
<dbReference type="EMBL" id="OZ034826">
    <property type="protein sequence ID" value="CAL1681500.1"/>
    <property type="molecule type" value="Genomic_DNA"/>
</dbReference>
<proteinExistence type="predicted"/>
<protein>
    <submittedName>
        <fullName evidence="1">Uncharacterized protein</fullName>
    </submittedName>
</protein>